<dbReference type="InterPro" id="IPR029063">
    <property type="entry name" value="SAM-dependent_MTases_sf"/>
</dbReference>
<name>A0A5B0GGX4_9BURK</name>
<proteinExistence type="predicted"/>
<dbReference type="InterPro" id="IPR007739">
    <property type="entry name" value="RgpF"/>
</dbReference>
<comment type="caution">
    <text evidence="2">The sequence shown here is derived from an EMBL/GenBank/DDBJ whole genome shotgun (WGS) entry which is preliminary data.</text>
</comment>
<gene>
    <name evidence="2" type="ORF">FVF58_37185</name>
</gene>
<sequence>MFWRPERLVQFEHWVGHIPFAFWLIGAARPRTLVELGTHRGNSYCAFCQAISRFDFDCRTYAVDTWQGDMHMGFQEGLLEELRAHHDDRYGAFSSLLQMTFDEALARFQPGTIDLLHIDGTHTYESVKHDFESWLPLLSSRAVVLFHDINVHRENYGVWRLWEELKEAYPSFDFLHSYGLGVLGVGKNLPPRVATLFESNSELAATVRNLFSVLGERLTAGLRSEAFEKEAGALRSEACALRSAVNDQEVQKQALRDQNAAQLQALQSEINAGKRDLEARFASDNAQLRAAAESARLQKDSVERALHEKNVQLEEMHRKFLEVQRRSFAAIREINEARESFRVAEAKAHNLEQDMVKVVEEGASAQRRATEATELLRQIENSTFWKASFPLRRALASQSPAARRRARRLLRLAWWTITLKLPSKLSEWRAVQRALATGAVAEAPLPAALAAPCIAAAPLPDFFEIKTMPRSGRIAVVVHLYYEDLWPEICAALGAIEESFDLFVSVQSAASERIVNDIKSFYPLAKVLRFENRGRDVLPFVALINSGVLFNYELVCKVHTKRSLHREDGDQWRNSLLVGVLGSNAHAERIARAFDTDPDLGVVVAQGQIYGSRQEHWVDNRSRVIELGGRIGLDEVASGTTFPGGSMFWIRPFLLRSIAGLALTPNDFEPEPLGIDGTTGHAVERLIGLVCRDAGMRIEEASSLGGSYPVIDTSSARADIVNPDMIAYYLPQFHPTDENDKWWGTGFTEWANVTRSKPLYQHHRQPRLPADLGFYDLRIPEVRERQAALARQYGISAFCYYYYWFDGRRMLHRPIDEMLASGRPDFPFLICWANEPWSRNWDGGNREVLMPQSYEIGWVERFAADIAPMLRDPRYYRFNGRPVLLIYRIMHIPNREAAFDQLRKSLKQHGVDDIYLCANWVGFADEELCPDNPHKLGLDHYVGFAPHRTAAAQINDVVRNLVPEFDGKVYSYESAVQNAIESFKASSEYLHPCAMMGWDNTARRLHRSHSFHGATPAKFRRWLRNLVVQEQGSVHGSQSMIFINAWNEWAEGTYLEPDRDFGHGWLEAVASASGIQPLRRSGSSAV</sequence>
<keyword evidence="1" id="KW-0175">Coiled coil</keyword>
<keyword evidence="3" id="KW-1185">Reference proteome</keyword>
<dbReference type="Pfam" id="PF14307">
    <property type="entry name" value="Glyco_tran_WbsX"/>
    <property type="match status" value="1"/>
</dbReference>
<dbReference type="Pfam" id="PF13578">
    <property type="entry name" value="Methyltransf_24"/>
    <property type="match status" value="1"/>
</dbReference>
<dbReference type="InterPro" id="IPR032719">
    <property type="entry name" value="WbsX"/>
</dbReference>
<dbReference type="Gene3D" id="3.20.20.80">
    <property type="entry name" value="Glycosidases"/>
    <property type="match status" value="1"/>
</dbReference>
<dbReference type="Proteomes" id="UP000325273">
    <property type="component" value="Unassembled WGS sequence"/>
</dbReference>
<dbReference type="Gene3D" id="3.40.50.150">
    <property type="entry name" value="Vaccinia Virus protein VP39"/>
    <property type="match status" value="1"/>
</dbReference>
<feature type="coiled-coil region" evidence="1">
    <location>
        <begin position="285"/>
        <end position="361"/>
    </location>
</feature>
<reference evidence="2 3" key="1">
    <citation type="submission" date="2019-08" db="EMBL/GenBank/DDBJ databases">
        <title>Paraburkholderia sp. DCY113.</title>
        <authorList>
            <person name="Kang J."/>
        </authorList>
    </citation>
    <scope>NUCLEOTIDE SEQUENCE [LARGE SCALE GENOMIC DNA]</scope>
    <source>
        <strain evidence="2 3">DCY113</strain>
    </source>
</reference>
<dbReference type="PANTHER" id="PTHR41244:SF1">
    <property type="entry name" value="GLYCOSYLTRANSFERASE"/>
    <property type="match status" value="1"/>
</dbReference>
<organism evidence="2 3">
    <name type="scientific">Paraburkholderia panacisoli</name>
    <dbReference type="NCBI Taxonomy" id="2603818"/>
    <lineage>
        <taxon>Bacteria</taxon>
        <taxon>Pseudomonadati</taxon>
        <taxon>Pseudomonadota</taxon>
        <taxon>Betaproteobacteria</taxon>
        <taxon>Burkholderiales</taxon>
        <taxon>Burkholderiaceae</taxon>
        <taxon>Paraburkholderia</taxon>
    </lineage>
</organism>
<evidence type="ECO:0000256" key="1">
    <source>
        <dbReference type="SAM" id="Coils"/>
    </source>
</evidence>
<accession>A0A5B0GGX4</accession>
<evidence type="ECO:0000313" key="3">
    <source>
        <dbReference type="Proteomes" id="UP000325273"/>
    </source>
</evidence>
<dbReference type="PANTHER" id="PTHR41244">
    <property type="entry name" value="RHAMNAN SYNTHESIS F"/>
    <property type="match status" value="1"/>
</dbReference>
<dbReference type="CDD" id="cd11579">
    <property type="entry name" value="Glyco_tran_WbsX"/>
    <property type="match status" value="1"/>
</dbReference>
<protein>
    <submittedName>
        <fullName evidence="2">Uncharacterized protein</fullName>
    </submittedName>
</protein>
<dbReference type="AlphaFoldDB" id="A0A5B0GGX4"/>
<dbReference type="SUPFAM" id="SSF53335">
    <property type="entry name" value="S-adenosyl-L-methionine-dependent methyltransferases"/>
    <property type="match status" value="1"/>
</dbReference>
<dbReference type="Pfam" id="PF05045">
    <property type="entry name" value="RgpF"/>
    <property type="match status" value="1"/>
</dbReference>
<dbReference type="EMBL" id="VTUZ01000037">
    <property type="protein sequence ID" value="KAA1002562.1"/>
    <property type="molecule type" value="Genomic_DNA"/>
</dbReference>
<evidence type="ECO:0000313" key="2">
    <source>
        <dbReference type="EMBL" id="KAA1002562.1"/>
    </source>
</evidence>